<dbReference type="EMBL" id="AP010904">
    <property type="protein sequence ID" value="BAH76502.1"/>
    <property type="molecule type" value="Genomic_DNA"/>
</dbReference>
<reference evidence="1 2" key="1">
    <citation type="journal article" date="2009" name="Genome Res.">
        <title>Whole genome sequence of Desulfovibrio magneticus strain RS-1 revealed common gene clusters in magnetotactic bacteria.</title>
        <authorList>
            <person name="Nakazawa H."/>
            <person name="Arakaki A."/>
            <person name="Narita-Yamada S."/>
            <person name="Yashiro I."/>
            <person name="Jinno K."/>
            <person name="Aoki N."/>
            <person name="Tsuruyama A."/>
            <person name="Okamura Y."/>
            <person name="Tanikawa S."/>
            <person name="Fujita N."/>
            <person name="Takeyama H."/>
            <person name="Matsunaga T."/>
        </authorList>
    </citation>
    <scope>NUCLEOTIDE SEQUENCE [LARGE SCALE GENOMIC DNA]</scope>
    <source>
        <strain evidence="2">ATCC 700980 / DSM 13731 / RS-1</strain>
    </source>
</reference>
<keyword evidence="2" id="KW-1185">Reference proteome</keyword>
<dbReference type="STRING" id="573370.DMR_30110"/>
<dbReference type="HOGENOM" id="CLU_2914971_0_0_7"/>
<accession>C4XHT5</accession>
<dbReference type="KEGG" id="dma:DMR_30110"/>
<gene>
    <name evidence="1" type="ordered locus">DMR_30110</name>
</gene>
<evidence type="ECO:0000313" key="2">
    <source>
        <dbReference type="Proteomes" id="UP000009071"/>
    </source>
</evidence>
<evidence type="ECO:0000313" key="1">
    <source>
        <dbReference type="EMBL" id="BAH76502.1"/>
    </source>
</evidence>
<protein>
    <submittedName>
        <fullName evidence="1">Uncharacterized protein</fullName>
    </submittedName>
</protein>
<dbReference type="Proteomes" id="UP000009071">
    <property type="component" value="Chromosome"/>
</dbReference>
<proteinExistence type="predicted"/>
<dbReference type="AlphaFoldDB" id="C4XHT5"/>
<sequence>MRSNELIFVECYKSRTSGFWKDIDAFVVGRAQYKYEAECPVRVNAEFHLAEHLGGELLPRS</sequence>
<organism evidence="1 2">
    <name type="scientific">Solidesulfovibrio magneticus (strain ATCC 700980 / DSM 13731 / RS-1)</name>
    <name type="common">Desulfovibrio magneticus</name>
    <dbReference type="NCBI Taxonomy" id="573370"/>
    <lineage>
        <taxon>Bacteria</taxon>
        <taxon>Pseudomonadati</taxon>
        <taxon>Thermodesulfobacteriota</taxon>
        <taxon>Desulfovibrionia</taxon>
        <taxon>Desulfovibrionales</taxon>
        <taxon>Desulfovibrionaceae</taxon>
        <taxon>Solidesulfovibrio</taxon>
    </lineage>
</organism>
<name>C4XHT5_SOLM1</name>